<comment type="caution">
    <text evidence="1">The sequence shown here is derived from an EMBL/GenBank/DDBJ whole genome shotgun (WGS) entry which is preliminary data.</text>
</comment>
<gene>
    <name evidence="1" type="ORF">FH608_046555</name>
</gene>
<organism evidence="1 2">
    <name type="scientific">Nonomuraea phyllanthi</name>
    <dbReference type="NCBI Taxonomy" id="2219224"/>
    <lineage>
        <taxon>Bacteria</taxon>
        <taxon>Bacillati</taxon>
        <taxon>Actinomycetota</taxon>
        <taxon>Actinomycetes</taxon>
        <taxon>Streptosporangiales</taxon>
        <taxon>Streptosporangiaceae</taxon>
        <taxon>Nonomuraea</taxon>
    </lineage>
</organism>
<dbReference type="Proteomes" id="UP000312512">
    <property type="component" value="Unassembled WGS sequence"/>
</dbReference>
<dbReference type="AlphaFoldDB" id="A0A5C4V7I3"/>
<reference evidence="1 2" key="1">
    <citation type="submission" date="2019-10" db="EMBL/GenBank/DDBJ databases">
        <title>Nonomuraea sp. nov., isolated from Phyllanthus amarus.</title>
        <authorList>
            <person name="Klykleung N."/>
            <person name="Tanasupawat S."/>
        </authorList>
    </citation>
    <scope>NUCLEOTIDE SEQUENCE [LARGE SCALE GENOMIC DNA]</scope>
    <source>
        <strain evidence="1 2">PA1-10</strain>
    </source>
</reference>
<dbReference type="EMBL" id="VDLX02000028">
    <property type="protein sequence ID" value="KAB8186955.1"/>
    <property type="molecule type" value="Genomic_DNA"/>
</dbReference>
<accession>A0A5C4V7I3</accession>
<dbReference type="OrthoDB" id="3542710at2"/>
<evidence type="ECO:0000313" key="1">
    <source>
        <dbReference type="EMBL" id="KAB8186955.1"/>
    </source>
</evidence>
<sequence>MNDYDYGPLQTYEITWKSGHVERVQCHQITHHSRDMGFAGGLLGVQVTHDDRRIQMHGEFGGHWRLVLSALEDDIRTIRLVTGGEEFAGERFDIGGEESGS</sequence>
<protein>
    <submittedName>
        <fullName evidence="1">Uncharacterized protein</fullName>
    </submittedName>
</protein>
<name>A0A5C4V7I3_9ACTN</name>
<dbReference type="RefSeq" id="WP_139637619.1">
    <property type="nucleotide sequence ID" value="NZ_VDLX02000028.1"/>
</dbReference>
<keyword evidence="2" id="KW-1185">Reference proteome</keyword>
<evidence type="ECO:0000313" key="2">
    <source>
        <dbReference type="Proteomes" id="UP000312512"/>
    </source>
</evidence>
<proteinExistence type="predicted"/>